<keyword evidence="2" id="KW-1185">Reference proteome</keyword>
<comment type="caution">
    <text evidence="1">The sequence shown here is derived from an EMBL/GenBank/DDBJ whole genome shotgun (WGS) entry which is preliminary data.</text>
</comment>
<evidence type="ECO:0000313" key="2">
    <source>
        <dbReference type="Proteomes" id="UP000324222"/>
    </source>
</evidence>
<dbReference type="AlphaFoldDB" id="A0A5B7DRI6"/>
<reference evidence="1 2" key="1">
    <citation type="submission" date="2019-05" db="EMBL/GenBank/DDBJ databases">
        <title>Another draft genome of Portunus trituberculatus and its Hox gene families provides insights of decapod evolution.</title>
        <authorList>
            <person name="Jeong J.-H."/>
            <person name="Song I."/>
            <person name="Kim S."/>
            <person name="Choi T."/>
            <person name="Kim D."/>
            <person name="Ryu S."/>
            <person name="Kim W."/>
        </authorList>
    </citation>
    <scope>NUCLEOTIDE SEQUENCE [LARGE SCALE GENOMIC DNA]</scope>
    <source>
        <tissue evidence="1">Muscle</tissue>
    </source>
</reference>
<organism evidence="1 2">
    <name type="scientific">Portunus trituberculatus</name>
    <name type="common">Swimming crab</name>
    <name type="synonym">Neptunus trituberculatus</name>
    <dbReference type="NCBI Taxonomy" id="210409"/>
    <lineage>
        <taxon>Eukaryota</taxon>
        <taxon>Metazoa</taxon>
        <taxon>Ecdysozoa</taxon>
        <taxon>Arthropoda</taxon>
        <taxon>Crustacea</taxon>
        <taxon>Multicrustacea</taxon>
        <taxon>Malacostraca</taxon>
        <taxon>Eumalacostraca</taxon>
        <taxon>Eucarida</taxon>
        <taxon>Decapoda</taxon>
        <taxon>Pleocyemata</taxon>
        <taxon>Brachyura</taxon>
        <taxon>Eubrachyura</taxon>
        <taxon>Portunoidea</taxon>
        <taxon>Portunidae</taxon>
        <taxon>Portuninae</taxon>
        <taxon>Portunus</taxon>
    </lineage>
</organism>
<dbReference type="EMBL" id="VSRR010001241">
    <property type="protein sequence ID" value="MPC23699.1"/>
    <property type="molecule type" value="Genomic_DNA"/>
</dbReference>
<evidence type="ECO:0000313" key="1">
    <source>
        <dbReference type="EMBL" id="MPC23699.1"/>
    </source>
</evidence>
<gene>
    <name evidence="1" type="ORF">E2C01_016759</name>
</gene>
<proteinExistence type="predicted"/>
<accession>A0A5B7DRI6</accession>
<name>A0A5B7DRI6_PORTR</name>
<sequence>MGFSVSTGVSSVTSPSYTSFTSLIRRPIARRKFSIRTSVFFTSELYTSDPTIGQKGTCQQDAVLDSFSHLVTELLCKGEGDGSLASAWRPCK</sequence>
<protein>
    <submittedName>
        <fullName evidence="1">Uncharacterized protein</fullName>
    </submittedName>
</protein>
<dbReference type="Proteomes" id="UP000324222">
    <property type="component" value="Unassembled WGS sequence"/>
</dbReference>